<feature type="chain" id="PRO_5022232075" evidence="2">
    <location>
        <begin position="27"/>
        <end position="491"/>
    </location>
</feature>
<feature type="compositionally biased region" description="Low complexity" evidence="1">
    <location>
        <begin position="36"/>
        <end position="55"/>
    </location>
</feature>
<dbReference type="AlphaFoldDB" id="A0A542EKU3"/>
<organism evidence="4 5">
    <name type="scientific">Kribbella jejuensis</name>
    <dbReference type="NCBI Taxonomy" id="236068"/>
    <lineage>
        <taxon>Bacteria</taxon>
        <taxon>Bacillati</taxon>
        <taxon>Actinomycetota</taxon>
        <taxon>Actinomycetes</taxon>
        <taxon>Propionibacteriales</taxon>
        <taxon>Kribbellaceae</taxon>
        <taxon>Kribbella</taxon>
    </lineage>
</organism>
<proteinExistence type="predicted"/>
<feature type="compositionally biased region" description="Low complexity" evidence="1">
    <location>
        <begin position="222"/>
        <end position="306"/>
    </location>
</feature>
<protein>
    <submittedName>
        <fullName evidence="4">Peptidase C39-like protein</fullName>
    </submittedName>
</protein>
<dbReference type="Pfam" id="PF13529">
    <property type="entry name" value="Peptidase_C39_2"/>
    <property type="match status" value="1"/>
</dbReference>
<evidence type="ECO:0000256" key="2">
    <source>
        <dbReference type="SAM" id="SignalP"/>
    </source>
</evidence>
<feature type="region of interest" description="Disordered" evidence="1">
    <location>
        <begin position="25"/>
        <end position="98"/>
    </location>
</feature>
<dbReference type="OrthoDB" id="3385524at2"/>
<name>A0A542EKU3_9ACTN</name>
<evidence type="ECO:0000313" key="5">
    <source>
        <dbReference type="Proteomes" id="UP000316298"/>
    </source>
</evidence>
<dbReference type="RefSeq" id="WP_141851306.1">
    <property type="nucleotide sequence ID" value="NZ_BAAAKA010000008.1"/>
</dbReference>
<sequence>MLTAARGATLVLLGALLAQAPLSAQAYQPRDPELRTQSGTTPTGQPTDQPGGSPTVGATAEPTAVASGEPTADPTAPDGTPTARSWSEVVKEVTETSPGDVQLRSADASAQAASMLRCFKLDTENYCLGLGFVDQVPTGVQRHALMEQPSVRAADDAEQDIATGDLTPAAFVAQRAALPKSQRVTAELDEMQAAWNGREKARELRELAEANAPGTSNPSTPQPTGAGQAGTAQPTGAGQADTAQPSAGSGQPSAAAAATVGPTSTPTSSPTATPTSTPTATATIVPTRTAPTTGTSTTPAPTTPAAPVVVPGSAYIMKGYQTSQEKGYWCGPATFQSIDWADDNQKDTQASWAKDLGSTTGGTAISAMVQQTNLKTSWPKSAGTYIVQSVSSWNAQTFFAVHQKHLGVYKAPVIEHVQLLKRYFPYLAFNHSGHYQVGRGYDQKNGTIAIFEVFNERRFNSRGNVTDGPRNIPASALFNATLANSFQNIGL</sequence>
<feature type="region of interest" description="Disordered" evidence="1">
    <location>
        <begin position="210"/>
        <end position="306"/>
    </location>
</feature>
<evidence type="ECO:0000313" key="4">
    <source>
        <dbReference type="EMBL" id="TQJ15935.1"/>
    </source>
</evidence>
<accession>A0A542EKU3</accession>
<keyword evidence="2" id="KW-0732">Signal</keyword>
<dbReference type="Proteomes" id="UP000316298">
    <property type="component" value="Unassembled WGS sequence"/>
</dbReference>
<reference evidence="4 5" key="1">
    <citation type="submission" date="2019-06" db="EMBL/GenBank/DDBJ databases">
        <title>Sequencing the genomes of 1000 actinobacteria strains.</title>
        <authorList>
            <person name="Klenk H.-P."/>
        </authorList>
    </citation>
    <scope>NUCLEOTIDE SEQUENCE [LARGE SCALE GENOMIC DNA]</scope>
    <source>
        <strain evidence="4 5">DSM 17305</strain>
    </source>
</reference>
<feature type="signal peptide" evidence="2">
    <location>
        <begin position="1"/>
        <end position="26"/>
    </location>
</feature>
<dbReference type="InterPro" id="IPR039564">
    <property type="entry name" value="Peptidase_C39-like"/>
</dbReference>
<feature type="domain" description="Peptidase C39-like" evidence="3">
    <location>
        <begin position="323"/>
        <end position="446"/>
    </location>
</feature>
<evidence type="ECO:0000259" key="3">
    <source>
        <dbReference type="Pfam" id="PF13529"/>
    </source>
</evidence>
<keyword evidence="5" id="KW-1185">Reference proteome</keyword>
<dbReference type="EMBL" id="VFMM01000001">
    <property type="protein sequence ID" value="TQJ15935.1"/>
    <property type="molecule type" value="Genomic_DNA"/>
</dbReference>
<gene>
    <name evidence="4" type="ORF">FB475_0020</name>
</gene>
<comment type="caution">
    <text evidence="4">The sequence shown here is derived from an EMBL/GenBank/DDBJ whole genome shotgun (WGS) entry which is preliminary data.</text>
</comment>
<feature type="compositionally biased region" description="Low complexity" evidence="1">
    <location>
        <begin position="70"/>
        <end position="83"/>
    </location>
</feature>
<evidence type="ECO:0000256" key="1">
    <source>
        <dbReference type="SAM" id="MobiDB-lite"/>
    </source>
</evidence>